<keyword evidence="3" id="KW-1185">Reference proteome</keyword>
<feature type="domain" description="Stability determinant" evidence="1">
    <location>
        <begin position="18"/>
        <end position="46"/>
    </location>
</feature>
<dbReference type="Pfam" id="PF21217">
    <property type="entry name" value="PaaA2"/>
    <property type="match status" value="1"/>
</dbReference>
<reference evidence="2" key="1">
    <citation type="submission" date="2017-10" db="EMBL/GenBank/DDBJ databases">
        <title>Massilia psychrophilum sp. nov., a novel purple-pigmented bacterium isolated from Tianshan glacier, Xinjiang Municipality, China.</title>
        <authorList>
            <person name="Wang H."/>
        </authorList>
    </citation>
    <scope>NUCLEOTIDE SEQUENCE [LARGE SCALE GENOMIC DNA]</scope>
    <source>
        <strain evidence="2">B2</strain>
    </source>
</reference>
<dbReference type="KEGG" id="mass:CR152_03675"/>
<dbReference type="EMBL" id="CP024608">
    <property type="protein sequence ID" value="ATQ73712.1"/>
    <property type="molecule type" value="Genomic_DNA"/>
</dbReference>
<gene>
    <name evidence="2" type="ORF">CR152_03675</name>
</gene>
<dbReference type="OrthoDB" id="1666683at2"/>
<dbReference type="RefSeq" id="WP_099873734.1">
    <property type="nucleotide sequence ID" value="NZ_CP024608.1"/>
</dbReference>
<dbReference type="Proteomes" id="UP000229897">
    <property type="component" value="Chromosome"/>
</dbReference>
<organism evidence="2 3">
    <name type="scientific">Massilia violaceinigra</name>
    <dbReference type="NCBI Taxonomy" id="2045208"/>
    <lineage>
        <taxon>Bacteria</taxon>
        <taxon>Pseudomonadati</taxon>
        <taxon>Pseudomonadota</taxon>
        <taxon>Betaproteobacteria</taxon>
        <taxon>Burkholderiales</taxon>
        <taxon>Oxalobacteraceae</taxon>
        <taxon>Telluria group</taxon>
        <taxon>Massilia</taxon>
    </lineage>
</organism>
<accession>A0A2D2DFF2</accession>
<proteinExistence type="predicted"/>
<evidence type="ECO:0000313" key="2">
    <source>
        <dbReference type="EMBL" id="ATQ73712.1"/>
    </source>
</evidence>
<name>A0A2D2DFF2_9BURK</name>
<evidence type="ECO:0000313" key="3">
    <source>
        <dbReference type="Proteomes" id="UP000229897"/>
    </source>
</evidence>
<dbReference type="AlphaFoldDB" id="A0A2D2DFF2"/>
<protein>
    <submittedName>
        <fullName evidence="2">Antitoxin</fullName>
    </submittedName>
</protein>
<evidence type="ECO:0000259" key="1">
    <source>
        <dbReference type="Pfam" id="PF21217"/>
    </source>
</evidence>
<dbReference type="Gene3D" id="6.20.450.20">
    <property type="match status" value="1"/>
</dbReference>
<sequence>MKGDTADRAAASKDAHAADTYTEWLKAEVQASIDDPSPGVPHDEAMRQIRAALVLAYEPED</sequence>
<dbReference type="InterPro" id="IPR048851">
    <property type="entry name" value="PaaA2_dom"/>
</dbReference>